<feature type="compositionally biased region" description="Basic and acidic residues" evidence="2">
    <location>
        <begin position="485"/>
        <end position="497"/>
    </location>
</feature>
<feature type="compositionally biased region" description="Polar residues" evidence="2">
    <location>
        <begin position="163"/>
        <end position="172"/>
    </location>
</feature>
<reference evidence="3" key="1">
    <citation type="submission" date="2021-02" db="EMBL/GenBank/DDBJ databases">
        <authorList>
            <person name="Nieuwenhuis M."/>
            <person name="Van De Peppel L.J.J."/>
        </authorList>
    </citation>
    <scope>NUCLEOTIDE SEQUENCE</scope>
    <source>
        <strain evidence="3">D49</strain>
    </source>
</reference>
<feature type="compositionally biased region" description="Polar residues" evidence="2">
    <location>
        <begin position="193"/>
        <end position="208"/>
    </location>
</feature>
<feature type="region of interest" description="Disordered" evidence="2">
    <location>
        <begin position="9"/>
        <end position="29"/>
    </location>
</feature>
<dbReference type="AlphaFoldDB" id="A0A9P7FZK9"/>
<dbReference type="EMBL" id="JABCKI010005726">
    <property type="protein sequence ID" value="KAG5639288.1"/>
    <property type="molecule type" value="Genomic_DNA"/>
</dbReference>
<organism evidence="3 4">
    <name type="scientific">Sphagnurus paluster</name>
    <dbReference type="NCBI Taxonomy" id="117069"/>
    <lineage>
        <taxon>Eukaryota</taxon>
        <taxon>Fungi</taxon>
        <taxon>Dikarya</taxon>
        <taxon>Basidiomycota</taxon>
        <taxon>Agaricomycotina</taxon>
        <taxon>Agaricomycetes</taxon>
        <taxon>Agaricomycetidae</taxon>
        <taxon>Agaricales</taxon>
        <taxon>Tricholomatineae</taxon>
        <taxon>Lyophyllaceae</taxon>
        <taxon>Sphagnurus</taxon>
    </lineage>
</organism>
<comment type="caution">
    <text evidence="3">The sequence shown here is derived from an EMBL/GenBank/DDBJ whole genome shotgun (WGS) entry which is preliminary data.</text>
</comment>
<dbReference type="Proteomes" id="UP000717328">
    <property type="component" value="Unassembled WGS sequence"/>
</dbReference>
<feature type="coiled-coil region" evidence="1">
    <location>
        <begin position="60"/>
        <end position="119"/>
    </location>
</feature>
<evidence type="ECO:0000256" key="1">
    <source>
        <dbReference type="SAM" id="Coils"/>
    </source>
</evidence>
<feature type="region of interest" description="Disordered" evidence="2">
    <location>
        <begin position="405"/>
        <end position="437"/>
    </location>
</feature>
<proteinExistence type="predicted"/>
<evidence type="ECO:0000256" key="2">
    <source>
        <dbReference type="SAM" id="MobiDB-lite"/>
    </source>
</evidence>
<evidence type="ECO:0000313" key="4">
    <source>
        <dbReference type="Proteomes" id="UP000717328"/>
    </source>
</evidence>
<name>A0A9P7FZK9_9AGAR</name>
<reference evidence="3" key="2">
    <citation type="submission" date="2021-10" db="EMBL/GenBank/DDBJ databases">
        <title>Phylogenomics reveals ancestral predisposition of the termite-cultivated fungus Termitomyces towards a domesticated lifestyle.</title>
        <authorList>
            <person name="Auxier B."/>
            <person name="Grum-Grzhimaylo A."/>
            <person name="Cardenas M.E."/>
            <person name="Lodge J.D."/>
            <person name="Laessoe T."/>
            <person name="Pedersen O."/>
            <person name="Smith M.E."/>
            <person name="Kuyper T.W."/>
            <person name="Franco-Molano E.A."/>
            <person name="Baroni T.J."/>
            <person name="Aanen D.K."/>
        </authorList>
    </citation>
    <scope>NUCLEOTIDE SEQUENCE</scope>
    <source>
        <strain evidence="3">D49</strain>
    </source>
</reference>
<feature type="region of interest" description="Disordered" evidence="2">
    <location>
        <begin position="467"/>
        <end position="535"/>
    </location>
</feature>
<feature type="region of interest" description="Disordered" evidence="2">
    <location>
        <begin position="159"/>
        <end position="254"/>
    </location>
</feature>
<sequence length="575" mass="62554">MDPEFTIVFAPRPSSKSKDPHMSAASANATPQSRIVEILAGTANGCLTELGYYPGMPQRLQELEIQNARWQSENVKLFQDNRSLTRALRETESQYKNTIHILENNIKTLNQEKNLALKRNEALMAGQSPAYKQLLVEYQKLQGYYNTALHEITLFRSHEQSRGKAQTQSPASAATGWTAMPVPPSDPQPVQVTIPQSQNSHLSSQRVSKTPPVPVGGPSSERQGSIPGQFAPNSNQHSRRSSVADPTSAPGNDLQFSANMQQALSIVSDWRRQNHLPNEPRYSLIPTTHSHSASKPISLSSSLQNVFQQPPPTNTVPDIRLSRGNASSPPTPMIASKPPQSNLFSSASPAEISNIARQLPPVEKVNLASSQETSIQICLPPIETSSEVSAFSLKNELGPLGKSDVKTITSCTGPGEESLDPSDHTAEPTAGDTFHESVSPAEPIEAMTPVDTESCGNVQVISTVQSPMHEAKCLKRPSSAISSVEEQHEQKKQRLEGQESTGTETKLEPLAQRVQDEDEDEDGSSDDGEIELGPDGLRLVEDCLSLIIDDNEQDEDMQICKLCTSVVLSLSLHMG</sequence>
<dbReference type="OrthoDB" id="3263403at2759"/>
<feature type="compositionally biased region" description="Acidic residues" evidence="2">
    <location>
        <begin position="516"/>
        <end position="532"/>
    </location>
</feature>
<evidence type="ECO:0000313" key="3">
    <source>
        <dbReference type="EMBL" id="KAG5639288.1"/>
    </source>
</evidence>
<protein>
    <submittedName>
        <fullName evidence="3">Uncharacterized protein</fullName>
    </submittedName>
</protein>
<gene>
    <name evidence="3" type="ORF">H0H81_004949</name>
</gene>
<keyword evidence="1" id="KW-0175">Coiled coil</keyword>
<keyword evidence="4" id="KW-1185">Reference proteome</keyword>
<accession>A0A9P7FZK9</accession>